<name>A0AAD7WP29_9TELE</name>
<feature type="region of interest" description="Disordered" evidence="1">
    <location>
        <begin position="15"/>
        <end position="50"/>
    </location>
</feature>
<feature type="region of interest" description="Disordered" evidence="1">
    <location>
        <begin position="78"/>
        <end position="131"/>
    </location>
</feature>
<evidence type="ECO:0000256" key="1">
    <source>
        <dbReference type="SAM" id="MobiDB-lite"/>
    </source>
</evidence>
<reference evidence="2" key="1">
    <citation type="journal article" date="2023" name="Science">
        <title>Genome structures resolve the early diversification of teleost fishes.</title>
        <authorList>
            <person name="Parey E."/>
            <person name="Louis A."/>
            <person name="Montfort J."/>
            <person name="Bouchez O."/>
            <person name="Roques C."/>
            <person name="Iampietro C."/>
            <person name="Lluch J."/>
            <person name="Castinel A."/>
            <person name="Donnadieu C."/>
            <person name="Desvignes T."/>
            <person name="Floi Bucao C."/>
            <person name="Jouanno E."/>
            <person name="Wen M."/>
            <person name="Mejri S."/>
            <person name="Dirks R."/>
            <person name="Jansen H."/>
            <person name="Henkel C."/>
            <person name="Chen W.J."/>
            <person name="Zahm M."/>
            <person name="Cabau C."/>
            <person name="Klopp C."/>
            <person name="Thompson A.W."/>
            <person name="Robinson-Rechavi M."/>
            <person name="Braasch I."/>
            <person name="Lecointre G."/>
            <person name="Bobe J."/>
            <person name="Postlethwait J.H."/>
            <person name="Berthelot C."/>
            <person name="Roest Crollius H."/>
            <person name="Guiguen Y."/>
        </authorList>
    </citation>
    <scope>NUCLEOTIDE SEQUENCE</scope>
    <source>
        <strain evidence="2">NC1722</strain>
    </source>
</reference>
<evidence type="ECO:0000313" key="2">
    <source>
        <dbReference type="EMBL" id="KAJ8403124.1"/>
    </source>
</evidence>
<protein>
    <submittedName>
        <fullName evidence="2">Uncharacterized protein</fullName>
    </submittedName>
</protein>
<comment type="caution">
    <text evidence="2">The sequence shown here is derived from an EMBL/GenBank/DDBJ whole genome shotgun (WGS) entry which is preliminary data.</text>
</comment>
<accession>A0AAD7WP29</accession>
<dbReference type="EMBL" id="JAINUG010000060">
    <property type="protein sequence ID" value="KAJ8403124.1"/>
    <property type="molecule type" value="Genomic_DNA"/>
</dbReference>
<dbReference type="Proteomes" id="UP001221898">
    <property type="component" value="Unassembled WGS sequence"/>
</dbReference>
<dbReference type="AlphaFoldDB" id="A0AAD7WP29"/>
<evidence type="ECO:0000313" key="3">
    <source>
        <dbReference type="Proteomes" id="UP001221898"/>
    </source>
</evidence>
<gene>
    <name evidence="2" type="ORF">AAFF_G00360400</name>
</gene>
<sequence length="131" mass="14119">MTRLVPGRSLGLQRAWPLTPAAPDATTRSERNARPPWYDSSAQTKLPVPSDLGVTLNYHATCAARSKLTDSVTVHLRTRAAADDEGWQRRSPGPQNERVYSSARARLGDRRDGGVQSRPGGGRAGQPGFAA</sequence>
<proteinExistence type="predicted"/>
<organism evidence="2 3">
    <name type="scientific">Aldrovandia affinis</name>
    <dbReference type="NCBI Taxonomy" id="143900"/>
    <lineage>
        <taxon>Eukaryota</taxon>
        <taxon>Metazoa</taxon>
        <taxon>Chordata</taxon>
        <taxon>Craniata</taxon>
        <taxon>Vertebrata</taxon>
        <taxon>Euteleostomi</taxon>
        <taxon>Actinopterygii</taxon>
        <taxon>Neopterygii</taxon>
        <taxon>Teleostei</taxon>
        <taxon>Notacanthiformes</taxon>
        <taxon>Halosauridae</taxon>
        <taxon>Aldrovandia</taxon>
    </lineage>
</organism>
<keyword evidence="3" id="KW-1185">Reference proteome</keyword>